<reference evidence="2 3" key="2">
    <citation type="submission" date="2018-11" db="EMBL/GenBank/DDBJ databases">
        <authorList>
            <consortium name="Pathogen Informatics"/>
        </authorList>
    </citation>
    <scope>NUCLEOTIDE SEQUENCE [LARGE SCALE GENOMIC DNA]</scope>
</reference>
<name>A0A183HF76_9BILA</name>
<dbReference type="WBParaSite" id="OFLC_0000613701-mRNA-1">
    <property type="protein sequence ID" value="OFLC_0000613701-mRNA-1"/>
    <property type="gene ID" value="OFLC_0000613701"/>
</dbReference>
<dbReference type="Proteomes" id="UP000267606">
    <property type="component" value="Unassembled WGS sequence"/>
</dbReference>
<dbReference type="STRING" id="387005.A0A183HF76"/>
<organism evidence="4">
    <name type="scientific">Onchocerca flexuosa</name>
    <dbReference type="NCBI Taxonomy" id="387005"/>
    <lineage>
        <taxon>Eukaryota</taxon>
        <taxon>Metazoa</taxon>
        <taxon>Ecdysozoa</taxon>
        <taxon>Nematoda</taxon>
        <taxon>Chromadorea</taxon>
        <taxon>Rhabditida</taxon>
        <taxon>Spirurina</taxon>
        <taxon>Spiruromorpha</taxon>
        <taxon>Filarioidea</taxon>
        <taxon>Onchocercidae</taxon>
        <taxon>Onchocerca</taxon>
    </lineage>
</organism>
<gene>
    <name evidence="2" type="ORF">OFLC_LOCUS6138</name>
</gene>
<evidence type="ECO:0000313" key="4">
    <source>
        <dbReference type="WBParaSite" id="OFLC_0000613701-mRNA-1"/>
    </source>
</evidence>
<keyword evidence="3" id="KW-1185">Reference proteome</keyword>
<proteinExistence type="predicted"/>
<evidence type="ECO:0000313" key="3">
    <source>
        <dbReference type="Proteomes" id="UP000267606"/>
    </source>
</evidence>
<dbReference type="AlphaFoldDB" id="A0A183HF76"/>
<dbReference type="EMBL" id="UZAJ01005675">
    <property type="protein sequence ID" value="VDO45556.1"/>
    <property type="molecule type" value="Genomic_DNA"/>
</dbReference>
<evidence type="ECO:0000313" key="2">
    <source>
        <dbReference type="EMBL" id="VDO45556.1"/>
    </source>
</evidence>
<protein>
    <submittedName>
        <fullName evidence="2 4">Uncharacterized protein</fullName>
    </submittedName>
</protein>
<sequence>MKSNELIPATNLAETQRMQPPQPQPAVTTTTSPRFGDSILDVAVRVEQQKLFSIAGNVCIIDFGADTDDGNGIFTRCTQQLIFQERVIMS</sequence>
<accession>A0A183HF76</accession>
<evidence type="ECO:0000256" key="1">
    <source>
        <dbReference type="SAM" id="MobiDB-lite"/>
    </source>
</evidence>
<feature type="region of interest" description="Disordered" evidence="1">
    <location>
        <begin position="1"/>
        <end position="33"/>
    </location>
</feature>
<reference evidence="4" key="1">
    <citation type="submission" date="2016-06" db="UniProtKB">
        <authorList>
            <consortium name="WormBaseParasite"/>
        </authorList>
    </citation>
    <scope>IDENTIFICATION</scope>
</reference>